<sequence>MTHLAKTLLTYLAEGLAPIRPVRIADVGANPIEAPVYEALAEAGLAEVWGFEPNDTARDALEKAKLDCLRVLGHAVGKPGPAVFNAYKASEMSSLYKMSEKSIGYLGHFRRHLGTEVEHQLDLVGLDQLDDLPPVDLLKVDAQGAEVQVLQSGRRKLSKAVAVIAEMRFYRLYDGEPDLHELDAELRAQGFVLHKFIRPKARMLHNSQNDRLNRRRIGSQLIDGDAVYIRSFEDRSAWSDEQVAHLALLAAGVFGSHDLALLCLDELAARANVQTLAAGYVSHLPQEYLA</sequence>
<accession>A0ABS5HLR8</accession>
<dbReference type="Gene3D" id="3.40.50.150">
    <property type="entry name" value="Vaccinia Virus protein VP39"/>
    <property type="match status" value="1"/>
</dbReference>
<keyword evidence="2" id="KW-0808">Transferase</keyword>
<dbReference type="EMBL" id="JADMKU010000001">
    <property type="protein sequence ID" value="MBR9649896.1"/>
    <property type="molecule type" value="Genomic_DNA"/>
</dbReference>
<gene>
    <name evidence="2" type="ORF">IT775_02010</name>
</gene>
<dbReference type="InterPro" id="IPR029063">
    <property type="entry name" value="SAM-dependent_MTases_sf"/>
</dbReference>
<protein>
    <submittedName>
        <fullName evidence="2">FkbM family methyltransferase</fullName>
    </submittedName>
</protein>
<dbReference type="PANTHER" id="PTHR36973:SF4">
    <property type="entry name" value="NODULATION PROTEIN"/>
    <property type="match status" value="1"/>
</dbReference>
<proteinExistence type="predicted"/>
<dbReference type="InterPro" id="IPR006342">
    <property type="entry name" value="FkbM_mtfrase"/>
</dbReference>
<organism evidence="2 3">
    <name type="scientific">Thalassovita aquimarina</name>
    <dbReference type="NCBI Taxonomy" id="2785917"/>
    <lineage>
        <taxon>Bacteria</taxon>
        <taxon>Pseudomonadati</taxon>
        <taxon>Pseudomonadota</taxon>
        <taxon>Alphaproteobacteria</taxon>
        <taxon>Rhodobacterales</taxon>
        <taxon>Roseobacteraceae</taxon>
        <taxon>Thalassovita</taxon>
    </lineage>
</organism>
<evidence type="ECO:0000259" key="1">
    <source>
        <dbReference type="Pfam" id="PF05050"/>
    </source>
</evidence>
<keyword evidence="3" id="KW-1185">Reference proteome</keyword>
<dbReference type="InterPro" id="IPR053188">
    <property type="entry name" value="FkbM_Methyltransferase"/>
</dbReference>
<dbReference type="SUPFAM" id="SSF53335">
    <property type="entry name" value="S-adenosyl-L-methionine-dependent methyltransferases"/>
    <property type="match status" value="1"/>
</dbReference>
<evidence type="ECO:0000313" key="3">
    <source>
        <dbReference type="Proteomes" id="UP001195941"/>
    </source>
</evidence>
<feature type="domain" description="Methyltransferase FkbM" evidence="1">
    <location>
        <begin position="26"/>
        <end position="192"/>
    </location>
</feature>
<name>A0ABS5HLR8_9RHOB</name>
<keyword evidence="2" id="KW-0489">Methyltransferase</keyword>
<dbReference type="Proteomes" id="UP001195941">
    <property type="component" value="Unassembled WGS sequence"/>
</dbReference>
<dbReference type="PANTHER" id="PTHR36973">
    <property type="entry name" value="SLL1456 PROTEIN-RELATED"/>
    <property type="match status" value="1"/>
</dbReference>
<dbReference type="Pfam" id="PF05050">
    <property type="entry name" value="Methyltransf_21"/>
    <property type="match status" value="1"/>
</dbReference>
<dbReference type="GO" id="GO:0008168">
    <property type="term" value="F:methyltransferase activity"/>
    <property type="evidence" value="ECO:0007669"/>
    <property type="project" value="UniProtKB-KW"/>
</dbReference>
<dbReference type="GO" id="GO:0032259">
    <property type="term" value="P:methylation"/>
    <property type="evidence" value="ECO:0007669"/>
    <property type="project" value="UniProtKB-KW"/>
</dbReference>
<dbReference type="NCBIfam" id="TIGR01444">
    <property type="entry name" value="fkbM_fam"/>
    <property type="match status" value="1"/>
</dbReference>
<reference evidence="2 3" key="1">
    <citation type="journal article" date="2021" name="Arch. Microbiol.">
        <title>Thalassobius aquimarinus sp. nov., isolated from the Sea of Japan seashore.</title>
        <authorList>
            <person name="Kurilenko V.V."/>
            <person name="Romanenko L.A."/>
            <person name="Chernysheva N.Y."/>
            <person name="Velansky P.V."/>
            <person name="Tekutyeva L.A."/>
            <person name="Isaeva M.P."/>
            <person name="Mikhailov V.V."/>
        </authorList>
    </citation>
    <scope>NUCLEOTIDE SEQUENCE [LARGE SCALE GENOMIC DNA]</scope>
    <source>
        <strain evidence="2 3">KMM 8518</strain>
    </source>
</reference>
<evidence type="ECO:0000313" key="2">
    <source>
        <dbReference type="EMBL" id="MBR9649896.1"/>
    </source>
</evidence>
<dbReference type="RefSeq" id="WP_212699389.1">
    <property type="nucleotide sequence ID" value="NZ_JADMKU010000001.1"/>
</dbReference>
<comment type="caution">
    <text evidence="2">The sequence shown here is derived from an EMBL/GenBank/DDBJ whole genome shotgun (WGS) entry which is preliminary data.</text>
</comment>